<dbReference type="InterPro" id="IPR003749">
    <property type="entry name" value="ThiS/MoaD-like"/>
</dbReference>
<evidence type="ECO:0000313" key="2">
    <source>
        <dbReference type="Proteomes" id="UP000537204"/>
    </source>
</evidence>
<dbReference type="CDD" id="cd00565">
    <property type="entry name" value="Ubl_ThiS"/>
    <property type="match status" value="1"/>
</dbReference>
<dbReference type="NCBIfam" id="TIGR01683">
    <property type="entry name" value="thiS"/>
    <property type="match status" value="1"/>
</dbReference>
<protein>
    <submittedName>
        <fullName evidence="1">Sulfur carrier protein</fullName>
    </submittedName>
</protein>
<evidence type="ECO:0000313" key="1">
    <source>
        <dbReference type="EMBL" id="MBB5634140.1"/>
    </source>
</evidence>
<comment type="caution">
    <text evidence="1">The sequence shown here is derived from an EMBL/GenBank/DDBJ whole genome shotgun (WGS) entry which is preliminary data.</text>
</comment>
<dbReference type="PANTHER" id="PTHR34472">
    <property type="entry name" value="SULFUR CARRIER PROTEIN THIS"/>
    <property type="match status" value="1"/>
</dbReference>
<dbReference type="InterPro" id="IPR012675">
    <property type="entry name" value="Beta-grasp_dom_sf"/>
</dbReference>
<dbReference type="Gene3D" id="3.10.20.30">
    <property type="match status" value="1"/>
</dbReference>
<dbReference type="PROSITE" id="PS51257">
    <property type="entry name" value="PROKAR_LIPOPROTEIN"/>
    <property type="match status" value="1"/>
</dbReference>
<organism evidence="1 2">
    <name type="scientific">Pedobacter cryoconitis</name>
    <dbReference type="NCBI Taxonomy" id="188932"/>
    <lineage>
        <taxon>Bacteria</taxon>
        <taxon>Pseudomonadati</taxon>
        <taxon>Bacteroidota</taxon>
        <taxon>Sphingobacteriia</taxon>
        <taxon>Sphingobacteriales</taxon>
        <taxon>Sphingobacteriaceae</taxon>
        <taxon>Pedobacter</taxon>
    </lineage>
</organism>
<gene>
    <name evidence="1" type="ORF">HDE68_000025</name>
</gene>
<proteinExistence type="predicted"/>
<dbReference type="Proteomes" id="UP000537204">
    <property type="component" value="Unassembled WGS sequence"/>
</dbReference>
<sequence>MKRMEITVNHQPYSITGSCSVIQLLTAVLQIPESGIAVAVNQSVVSKSDWSAYHLQPGDQVMLIKATQGG</sequence>
<dbReference type="RefSeq" id="WP_260171521.1">
    <property type="nucleotide sequence ID" value="NZ_JACHCD010000002.1"/>
</dbReference>
<name>A0A7W8ZHV2_9SPHI</name>
<dbReference type="AlphaFoldDB" id="A0A7W8ZHV2"/>
<dbReference type="InterPro" id="IPR016155">
    <property type="entry name" value="Mopterin_synth/thiamin_S_b"/>
</dbReference>
<dbReference type="PANTHER" id="PTHR34472:SF1">
    <property type="entry name" value="SULFUR CARRIER PROTEIN THIS"/>
    <property type="match status" value="1"/>
</dbReference>
<accession>A0A7W8ZHV2</accession>
<reference evidence="1 2" key="1">
    <citation type="submission" date="2020-08" db="EMBL/GenBank/DDBJ databases">
        <title>Genomic Encyclopedia of Type Strains, Phase IV (KMG-V): Genome sequencing to study the core and pangenomes of soil and plant-associated prokaryotes.</title>
        <authorList>
            <person name="Whitman W."/>
        </authorList>
    </citation>
    <scope>NUCLEOTIDE SEQUENCE [LARGE SCALE GENOMIC DNA]</scope>
    <source>
        <strain evidence="1 2">S3M1</strain>
    </source>
</reference>
<dbReference type="Pfam" id="PF02597">
    <property type="entry name" value="ThiS"/>
    <property type="match status" value="1"/>
</dbReference>
<dbReference type="EMBL" id="JACHCE010000001">
    <property type="protein sequence ID" value="MBB5634140.1"/>
    <property type="molecule type" value="Genomic_DNA"/>
</dbReference>
<dbReference type="SUPFAM" id="SSF54285">
    <property type="entry name" value="MoaD/ThiS"/>
    <property type="match status" value="1"/>
</dbReference>
<dbReference type="InterPro" id="IPR010035">
    <property type="entry name" value="Thi_S"/>
</dbReference>